<comment type="caution">
    <text evidence="2">The sequence shown here is derived from an EMBL/GenBank/DDBJ whole genome shotgun (WGS) entry which is preliminary data.</text>
</comment>
<keyword evidence="3" id="KW-1185">Reference proteome</keyword>
<evidence type="ECO:0000313" key="2">
    <source>
        <dbReference type="EMBL" id="KAJ7718419.1"/>
    </source>
</evidence>
<accession>A0AAD7MHZ5</accession>
<protein>
    <submittedName>
        <fullName evidence="2">Uncharacterized protein</fullName>
    </submittedName>
</protein>
<name>A0AAD7MHZ5_9AGAR</name>
<feature type="region of interest" description="Disordered" evidence="1">
    <location>
        <begin position="166"/>
        <end position="206"/>
    </location>
</feature>
<proteinExistence type="predicted"/>
<sequence length="275" mass="30942">MPTTITFQETQRLFGPVYQPHYKANVRHRAILRKALELHSAERLREIFVHPTRLTVVMGSGCTFSEIGKIKTNFVRNERLVSRETAPPDLEAQNALRAYRDAYDTYFMKQGNNYAIRNPHAKAHLQAAEQTWGDWIVPYLAARGILGRLAWALQPLPGLQRVQVVPEPAPTPRATPSALQTPPRRHHAQMALPTPPPSSPPVRAQAATPYSSPAARARAGSRLRPIEFPDDDSEEVARLPKKRKHLGVIKISDSEEEALRPRKKKKFLGVVDLTI</sequence>
<evidence type="ECO:0000313" key="3">
    <source>
        <dbReference type="Proteomes" id="UP001215280"/>
    </source>
</evidence>
<dbReference type="EMBL" id="JARJLG010000306">
    <property type="protein sequence ID" value="KAJ7718419.1"/>
    <property type="molecule type" value="Genomic_DNA"/>
</dbReference>
<organism evidence="2 3">
    <name type="scientific">Mycena maculata</name>
    <dbReference type="NCBI Taxonomy" id="230809"/>
    <lineage>
        <taxon>Eukaryota</taxon>
        <taxon>Fungi</taxon>
        <taxon>Dikarya</taxon>
        <taxon>Basidiomycota</taxon>
        <taxon>Agaricomycotina</taxon>
        <taxon>Agaricomycetes</taxon>
        <taxon>Agaricomycetidae</taxon>
        <taxon>Agaricales</taxon>
        <taxon>Marasmiineae</taxon>
        <taxon>Mycenaceae</taxon>
        <taxon>Mycena</taxon>
    </lineage>
</organism>
<evidence type="ECO:0000256" key="1">
    <source>
        <dbReference type="SAM" id="MobiDB-lite"/>
    </source>
</evidence>
<reference evidence="2" key="1">
    <citation type="submission" date="2023-03" db="EMBL/GenBank/DDBJ databases">
        <title>Massive genome expansion in bonnet fungi (Mycena s.s.) driven by repeated elements and novel gene families across ecological guilds.</title>
        <authorList>
            <consortium name="Lawrence Berkeley National Laboratory"/>
            <person name="Harder C.B."/>
            <person name="Miyauchi S."/>
            <person name="Viragh M."/>
            <person name="Kuo A."/>
            <person name="Thoen E."/>
            <person name="Andreopoulos B."/>
            <person name="Lu D."/>
            <person name="Skrede I."/>
            <person name="Drula E."/>
            <person name="Henrissat B."/>
            <person name="Morin E."/>
            <person name="Kohler A."/>
            <person name="Barry K."/>
            <person name="LaButti K."/>
            <person name="Morin E."/>
            <person name="Salamov A."/>
            <person name="Lipzen A."/>
            <person name="Mereny Z."/>
            <person name="Hegedus B."/>
            <person name="Baldrian P."/>
            <person name="Stursova M."/>
            <person name="Weitz H."/>
            <person name="Taylor A."/>
            <person name="Grigoriev I.V."/>
            <person name="Nagy L.G."/>
            <person name="Martin F."/>
            <person name="Kauserud H."/>
        </authorList>
    </citation>
    <scope>NUCLEOTIDE SEQUENCE</scope>
    <source>
        <strain evidence="2">CBHHK188m</strain>
    </source>
</reference>
<dbReference type="Proteomes" id="UP001215280">
    <property type="component" value="Unassembled WGS sequence"/>
</dbReference>
<gene>
    <name evidence="2" type="ORF">DFH07DRAFT_784952</name>
</gene>
<dbReference type="AlphaFoldDB" id="A0AAD7MHZ5"/>